<reference evidence="1 2" key="2">
    <citation type="journal article" date="2022" name="Mol. Biol. Evol.">
        <title>Comparative Genomics Reveals Insights into the Divergent Evolution of Astigmatic Mites and Household Pest Adaptations.</title>
        <authorList>
            <person name="Xiong Q."/>
            <person name="Wan A.T."/>
            <person name="Liu X."/>
            <person name="Fung C.S."/>
            <person name="Xiao X."/>
            <person name="Malainual N."/>
            <person name="Hou J."/>
            <person name="Wang L."/>
            <person name="Wang M."/>
            <person name="Yang K.Y."/>
            <person name="Cui Y."/>
            <person name="Leung E.L."/>
            <person name="Nong W."/>
            <person name="Shin S.K."/>
            <person name="Au S.W."/>
            <person name="Jeong K.Y."/>
            <person name="Chew F.T."/>
            <person name="Hui J.H."/>
            <person name="Leung T.F."/>
            <person name="Tungtrongchitr A."/>
            <person name="Zhong N."/>
            <person name="Liu Z."/>
            <person name="Tsui S.K."/>
        </authorList>
    </citation>
    <scope>NUCLEOTIDE SEQUENCE [LARGE SCALE GENOMIC DNA]</scope>
    <source>
        <strain evidence="1">Derp</strain>
    </source>
</reference>
<dbReference type="EMBL" id="NJHN03000017">
    <property type="protein sequence ID" value="KAH9425678.1"/>
    <property type="molecule type" value="Genomic_DNA"/>
</dbReference>
<reference evidence="1 2" key="1">
    <citation type="journal article" date="2018" name="J. Allergy Clin. Immunol.">
        <title>High-quality assembly of Dermatophagoides pteronyssinus genome and transcriptome reveals a wide range of novel allergens.</title>
        <authorList>
            <person name="Liu X.Y."/>
            <person name="Yang K.Y."/>
            <person name="Wang M.Q."/>
            <person name="Kwok J.S."/>
            <person name="Zeng X."/>
            <person name="Yang Z."/>
            <person name="Xiao X.J."/>
            <person name="Lau C.P."/>
            <person name="Li Y."/>
            <person name="Huang Z.M."/>
            <person name="Ba J.G."/>
            <person name="Yim A.K."/>
            <person name="Ouyang C.Y."/>
            <person name="Ngai S.M."/>
            <person name="Chan T.F."/>
            <person name="Leung E.L."/>
            <person name="Liu L."/>
            <person name="Liu Z.G."/>
            <person name="Tsui S.K."/>
        </authorList>
    </citation>
    <scope>NUCLEOTIDE SEQUENCE [LARGE SCALE GENOMIC DNA]</scope>
    <source>
        <strain evidence="1">Derp</strain>
    </source>
</reference>
<gene>
    <name evidence="1" type="ORF">DERP_004894</name>
</gene>
<sequence length="59" mass="6412">MYPTFSAIIITGAFVLPETMLGIIEASTTRRLETPYTRRRGSTTDVISSIAPILQVPTG</sequence>
<organism evidence="1 2">
    <name type="scientific">Dermatophagoides pteronyssinus</name>
    <name type="common">European house dust mite</name>
    <dbReference type="NCBI Taxonomy" id="6956"/>
    <lineage>
        <taxon>Eukaryota</taxon>
        <taxon>Metazoa</taxon>
        <taxon>Ecdysozoa</taxon>
        <taxon>Arthropoda</taxon>
        <taxon>Chelicerata</taxon>
        <taxon>Arachnida</taxon>
        <taxon>Acari</taxon>
        <taxon>Acariformes</taxon>
        <taxon>Sarcoptiformes</taxon>
        <taxon>Astigmata</taxon>
        <taxon>Psoroptidia</taxon>
        <taxon>Analgoidea</taxon>
        <taxon>Pyroglyphidae</taxon>
        <taxon>Dermatophagoidinae</taxon>
        <taxon>Dermatophagoides</taxon>
    </lineage>
</organism>
<accession>A0ABQ8JST9</accession>
<evidence type="ECO:0000313" key="1">
    <source>
        <dbReference type="EMBL" id="KAH9425678.1"/>
    </source>
</evidence>
<comment type="caution">
    <text evidence="1">The sequence shown here is derived from an EMBL/GenBank/DDBJ whole genome shotgun (WGS) entry which is preliminary data.</text>
</comment>
<proteinExistence type="predicted"/>
<protein>
    <submittedName>
        <fullName evidence="1">Uncharacterized protein</fullName>
    </submittedName>
</protein>
<keyword evidence="2" id="KW-1185">Reference proteome</keyword>
<name>A0ABQ8JST9_DERPT</name>
<dbReference type="Proteomes" id="UP000887458">
    <property type="component" value="Unassembled WGS sequence"/>
</dbReference>
<evidence type="ECO:0000313" key="2">
    <source>
        <dbReference type="Proteomes" id="UP000887458"/>
    </source>
</evidence>